<accession>A0A328XNZ1</accession>
<dbReference type="EMBL" id="QLSX01000005">
    <property type="protein sequence ID" value="RAR61523.1"/>
    <property type="molecule type" value="Genomic_DNA"/>
</dbReference>
<dbReference type="Proteomes" id="UP000249700">
    <property type="component" value="Unassembled WGS sequence"/>
</dbReference>
<evidence type="ECO:0000313" key="1">
    <source>
        <dbReference type="EMBL" id="RAR61523.1"/>
    </source>
</evidence>
<reference evidence="1 2" key="1">
    <citation type="submission" date="2018-06" db="EMBL/GenBank/DDBJ databases">
        <title>Comparative analysis of microorganisms from saline springs in Andes Mountain Range, Colombia.</title>
        <authorList>
            <person name="Rubin E."/>
        </authorList>
    </citation>
    <scope>NUCLEOTIDE SEQUENCE [LARGE SCALE GENOMIC DNA]</scope>
    <source>
        <strain evidence="1 2">USBA-857</strain>
    </source>
</reference>
<protein>
    <submittedName>
        <fullName evidence="1">Uncharacterized protein</fullName>
    </submittedName>
</protein>
<dbReference type="AlphaFoldDB" id="A0A328XNZ1"/>
<sequence length="98" mass="11007">MNDYSTRGTEYNFLDEIKDDLFPHPKRHCDECGRRLSAGNRCQIVVRHIQRGLPQGVFVGFEICKRCVKVAAKGEAPNLNKKTDDAFLHSLTGVGGMQ</sequence>
<comment type="caution">
    <text evidence="1">The sequence shown here is derived from an EMBL/GenBank/DDBJ whole genome shotgun (WGS) entry which is preliminary data.</text>
</comment>
<proteinExistence type="predicted"/>
<dbReference type="RefSeq" id="WP_146742474.1">
    <property type="nucleotide sequence ID" value="NZ_QLSX01000005.1"/>
</dbReference>
<evidence type="ECO:0000313" key="2">
    <source>
        <dbReference type="Proteomes" id="UP000249700"/>
    </source>
</evidence>
<gene>
    <name evidence="1" type="ORF">BCL93_105124</name>
</gene>
<organism evidence="1 2">
    <name type="scientific">Onishia taeanensis</name>
    <dbReference type="NCBI Taxonomy" id="284577"/>
    <lineage>
        <taxon>Bacteria</taxon>
        <taxon>Pseudomonadati</taxon>
        <taxon>Pseudomonadota</taxon>
        <taxon>Gammaproteobacteria</taxon>
        <taxon>Oceanospirillales</taxon>
        <taxon>Halomonadaceae</taxon>
        <taxon>Onishia</taxon>
    </lineage>
</organism>
<name>A0A328XNZ1_9GAMM</name>